<keyword evidence="1" id="KW-0547">Nucleotide-binding</keyword>
<dbReference type="Gene3D" id="3.40.50.12780">
    <property type="entry name" value="N-terminal domain of ligase-like"/>
    <property type="match status" value="1"/>
</dbReference>
<dbReference type="Proteomes" id="UP000616346">
    <property type="component" value="Unassembled WGS sequence"/>
</dbReference>
<dbReference type="Pfam" id="PF23562">
    <property type="entry name" value="AMP-binding_C_3"/>
    <property type="match status" value="1"/>
</dbReference>
<dbReference type="InterPro" id="IPR020845">
    <property type="entry name" value="AMP-binding_CS"/>
</dbReference>
<evidence type="ECO:0000256" key="2">
    <source>
        <dbReference type="ARBA" id="ARBA00022840"/>
    </source>
</evidence>
<dbReference type="EMBL" id="JACSPQ010000053">
    <property type="protein sequence ID" value="MBD8003363.1"/>
    <property type="molecule type" value="Genomic_DNA"/>
</dbReference>
<feature type="domain" description="AMP-dependent synthetase/ligase" evidence="3">
    <location>
        <begin position="12"/>
        <end position="429"/>
    </location>
</feature>
<keyword evidence="4" id="KW-0436">Ligase</keyword>
<dbReference type="Pfam" id="PF00501">
    <property type="entry name" value="AMP-binding"/>
    <property type="match status" value="1"/>
</dbReference>
<evidence type="ECO:0000259" key="3">
    <source>
        <dbReference type="Pfam" id="PF00501"/>
    </source>
</evidence>
<sequence length="601" mass="68627">MMNSYLSQMVPQQAEKYGNKIALKYRDYDTDSWISVTWNQFANKVRQVSNALIALGIKEQENIGIFSQNKPESLYLDFGAFADRVVTVPLYATSSETQVHYILEDAEIRFLFVGEQYQYDTAYHVCSQCKGLRQIIIFDPSVTLAPEDNTSIYFDAFLEKGGSGAFQEEVNRRTAASSSDDLANILYTSGTTGDSKGVMLCHSNYETAFKINKIRLVDLSDKDVVMSFLPFTHIFERAWSYFCLGQGCVLCINLRPHDIQKTIKEIRPTAMCSVPRFWEKVYAGAQEKINETKGLAKAMMLDALRTGKKYNIDYRMNGKKPPLFLAMKYKFYDRTIFNLLKKTIGIENGNFFPTAGAAIPEKVEEFVHSVGINMVAGYGLTESTATVSCDWKNDFRIGGVGRVLSGVELKIGDNNEILLRGGTITKGYYKKEAITKAVFTDDGWFRTGDAGYMKDGFLYLTDRIKDLFKTSNGKYIAPQAIETKLVVDRYIDQISVIADQRKYVSALIVPDYPLVEKYAREHHIAYTDLKDLLEKPEIQELFRMRIDVLQQQFAHYEQIKRFTLLPQPFSMERGELTNTLKIKRAVLLKNYAKEIEKMYED</sequence>
<evidence type="ECO:0000313" key="4">
    <source>
        <dbReference type="EMBL" id="MBD8003363.1"/>
    </source>
</evidence>
<dbReference type="InterPro" id="IPR000873">
    <property type="entry name" value="AMP-dep_synth/lig_dom"/>
</dbReference>
<name>A0ABR8VF42_9BACT</name>
<dbReference type="PANTHER" id="PTHR43272:SF33">
    <property type="entry name" value="AMP-BINDING DOMAIN-CONTAINING PROTEIN-RELATED"/>
    <property type="match status" value="1"/>
</dbReference>
<accession>A0ABR8VF42</accession>
<evidence type="ECO:0000313" key="5">
    <source>
        <dbReference type="Proteomes" id="UP000616346"/>
    </source>
</evidence>
<dbReference type="PANTHER" id="PTHR43272">
    <property type="entry name" value="LONG-CHAIN-FATTY-ACID--COA LIGASE"/>
    <property type="match status" value="1"/>
</dbReference>
<keyword evidence="5" id="KW-1185">Reference proteome</keyword>
<gene>
    <name evidence="4" type="ORF">H9626_14345</name>
</gene>
<protein>
    <submittedName>
        <fullName evidence="4">Long-chain fatty acid--CoA ligase</fullName>
    </submittedName>
</protein>
<evidence type="ECO:0000256" key="1">
    <source>
        <dbReference type="ARBA" id="ARBA00022741"/>
    </source>
</evidence>
<organism evidence="4 5">
    <name type="scientific">Phocaeicola faecium</name>
    <dbReference type="NCBI Taxonomy" id="2762213"/>
    <lineage>
        <taxon>Bacteria</taxon>
        <taxon>Pseudomonadati</taxon>
        <taxon>Bacteroidota</taxon>
        <taxon>Bacteroidia</taxon>
        <taxon>Bacteroidales</taxon>
        <taxon>Bacteroidaceae</taxon>
        <taxon>Phocaeicola</taxon>
    </lineage>
</organism>
<proteinExistence type="predicted"/>
<dbReference type="PROSITE" id="PS00455">
    <property type="entry name" value="AMP_BINDING"/>
    <property type="match status" value="1"/>
</dbReference>
<dbReference type="RefSeq" id="WP_191710908.1">
    <property type="nucleotide sequence ID" value="NZ_JACSPQ010000053.1"/>
</dbReference>
<dbReference type="CDD" id="cd05907">
    <property type="entry name" value="VL_LC_FACS_like"/>
    <property type="match status" value="1"/>
</dbReference>
<dbReference type="GO" id="GO:0016874">
    <property type="term" value="F:ligase activity"/>
    <property type="evidence" value="ECO:0007669"/>
    <property type="project" value="UniProtKB-KW"/>
</dbReference>
<keyword evidence="2" id="KW-0067">ATP-binding</keyword>
<dbReference type="InterPro" id="IPR042099">
    <property type="entry name" value="ANL_N_sf"/>
</dbReference>
<reference evidence="4 5" key="1">
    <citation type="submission" date="2020-08" db="EMBL/GenBank/DDBJ databases">
        <title>A Genomic Blueprint of the Chicken Gut Microbiome.</title>
        <authorList>
            <person name="Gilroy R."/>
            <person name="Ravi A."/>
            <person name="Getino M."/>
            <person name="Pursley I."/>
            <person name="Horton D.L."/>
            <person name="Alikhan N.-F."/>
            <person name="Baker D."/>
            <person name="Gharbi K."/>
            <person name="Hall N."/>
            <person name="Watson M."/>
            <person name="Adriaenssens E.M."/>
            <person name="Foster-Nyarko E."/>
            <person name="Jarju S."/>
            <person name="Secka A."/>
            <person name="Antonio M."/>
            <person name="Oren A."/>
            <person name="Chaudhuri R."/>
            <person name="La Ragione R.M."/>
            <person name="Hildebrand F."/>
            <person name="Pallen M.J."/>
        </authorList>
    </citation>
    <scope>NUCLEOTIDE SEQUENCE [LARGE SCALE GENOMIC DNA]</scope>
    <source>
        <strain evidence="4 5">Sa1YUN3</strain>
    </source>
</reference>
<comment type="caution">
    <text evidence="4">The sequence shown here is derived from an EMBL/GenBank/DDBJ whole genome shotgun (WGS) entry which is preliminary data.</text>
</comment>
<dbReference type="SUPFAM" id="SSF56801">
    <property type="entry name" value="Acetyl-CoA synthetase-like"/>
    <property type="match status" value="1"/>
</dbReference>